<evidence type="ECO:0000313" key="1">
    <source>
        <dbReference type="EnsemblProtists" id="EOD07975"/>
    </source>
</evidence>
<dbReference type="PaxDb" id="2903-EOD07975"/>
<keyword evidence="2" id="KW-1185">Reference proteome</keyword>
<protein>
    <submittedName>
        <fullName evidence="1">Uncharacterized protein</fullName>
    </submittedName>
</protein>
<dbReference type="RefSeq" id="XP_005760404.1">
    <property type="nucleotide sequence ID" value="XM_005760347.1"/>
</dbReference>
<dbReference type="Proteomes" id="UP000013827">
    <property type="component" value="Unassembled WGS sequence"/>
</dbReference>
<organism evidence="1 2">
    <name type="scientific">Emiliania huxleyi (strain CCMP1516)</name>
    <dbReference type="NCBI Taxonomy" id="280463"/>
    <lineage>
        <taxon>Eukaryota</taxon>
        <taxon>Haptista</taxon>
        <taxon>Haptophyta</taxon>
        <taxon>Prymnesiophyceae</taxon>
        <taxon>Isochrysidales</taxon>
        <taxon>Noelaerhabdaceae</taxon>
        <taxon>Emiliania</taxon>
    </lineage>
</organism>
<dbReference type="KEGG" id="ehx:EMIHUDRAFT_218004"/>
<dbReference type="HOGENOM" id="CLU_1231832_0_0_1"/>
<name>A0A0D3I9P0_EMIH1</name>
<reference evidence="2" key="1">
    <citation type="journal article" date="2013" name="Nature">
        <title>Pan genome of the phytoplankton Emiliania underpins its global distribution.</title>
        <authorList>
            <person name="Read B.A."/>
            <person name="Kegel J."/>
            <person name="Klute M.J."/>
            <person name="Kuo A."/>
            <person name="Lefebvre S.C."/>
            <person name="Maumus F."/>
            <person name="Mayer C."/>
            <person name="Miller J."/>
            <person name="Monier A."/>
            <person name="Salamov A."/>
            <person name="Young J."/>
            <person name="Aguilar M."/>
            <person name="Claverie J.M."/>
            <person name="Frickenhaus S."/>
            <person name="Gonzalez K."/>
            <person name="Herman E.K."/>
            <person name="Lin Y.C."/>
            <person name="Napier J."/>
            <person name="Ogata H."/>
            <person name="Sarno A.F."/>
            <person name="Shmutz J."/>
            <person name="Schroeder D."/>
            <person name="de Vargas C."/>
            <person name="Verret F."/>
            <person name="von Dassow P."/>
            <person name="Valentin K."/>
            <person name="Van de Peer Y."/>
            <person name="Wheeler G."/>
            <person name="Dacks J.B."/>
            <person name="Delwiche C.F."/>
            <person name="Dyhrman S.T."/>
            <person name="Glockner G."/>
            <person name="John U."/>
            <person name="Richards T."/>
            <person name="Worden A.Z."/>
            <person name="Zhang X."/>
            <person name="Grigoriev I.V."/>
            <person name="Allen A.E."/>
            <person name="Bidle K."/>
            <person name="Borodovsky M."/>
            <person name="Bowler C."/>
            <person name="Brownlee C."/>
            <person name="Cock J.M."/>
            <person name="Elias M."/>
            <person name="Gladyshev V.N."/>
            <person name="Groth M."/>
            <person name="Guda C."/>
            <person name="Hadaegh A."/>
            <person name="Iglesias-Rodriguez M.D."/>
            <person name="Jenkins J."/>
            <person name="Jones B.M."/>
            <person name="Lawson T."/>
            <person name="Leese F."/>
            <person name="Lindquist E."/>
            <person name="Lobanov A."/>
            <person name="Lomsadze A."/>
            <person name="Malik S.B."/>
            <person name="Marsh M.E."/>
            <person name="Mackinder L."/>
            <person name="Mock T."/>
            <person name="Mueller-Roeber B."/>
            <person name="Pagarete A."/>
            <person name="Parker M."/>
            <person name="Probert I."/>
            <person name="Quesneville H."/>
            <person name="Raines C."/>
            <person name="Rensing S.A."/>
            <person name="Riano-Pachon D.M."/>
            <person name="Richier S."/>
            <person name="Rokitta S."/>
            <person name="Shiraiwa Y."/>
            <person name="Soanes D.M."/>
            <person name="van der Giezen M."/>
            <person name="Wahlund T.M."/>
            <person name="Williams B."/>
            <person name="Wilson W."/>
            <person name="Wolfe G."/>
            <person name="Wurch L.L."/>
        </authorList>
    </citation>
    <scope>NUCLEOTIDE SEQUENCE</scope>
</reference>
<accession>A0A0D3I9P0</accession>
<sequence>MFSLAATSGSPAQQVLAYARDGAGTNTACFEDRTTGICWDLAACAVSSTLGDAPWRCDAALGSPGGGMCGAAAGDDYKKRPECYVWGAAVEPPAGSWDEVWNANGSFVTAGVQPGDVLQFDNYTASCGVRLWEGTAGGPHTAVIILVGNKTLAVCHQHWNDETDDMCGYTFFRWSERCDEPWSYHYDDLKIYRPGPSATGGGERCGHCRDVVDRIVESGGVVGTS</sequence>
<evidence type="ECO:0000313" key="2">
    <source>
        <dbReference type="Proteomes" id="UP000013827"/>
    </source>
</evidence>
<dbReference type="GeneID" id="17254096"/>
<reference evidence="1" key="2">
    <citation type="submission" date="2024-10" db="UniProtKB">
        <authorList>
            <consortium name="EnsemblProtists"/>
        </authorList>
    </citation>
    <scope>IDENTIFICATION</scope>
</reference>
<proteinExistence type="predicted"/>
<dbReference type="EnsemblProtists" id="EOD07975">
    <property type="protein sequence ID" value="EOD07975"/>
    <property type="gene ID" value="EMIHUDRAFT_218004"/>
</dbReference>
<dbReference type="AlphaFoldDB" id="A0A0D3I9P0"/>